<gene>
    <name evidence="4" type="ORF">THII_2856</name>
</gene>
<keyword evidence="1" id="KW-0472">Membrane</keyword>
<accession>A0A090AG43</accession>
<dbReference type="KEGG" id="tig:THII_2856"/>
<sequence>MIHTAFLLIICWVTLSPVTLAMAAQSIEPQRAKQYITEILQQPEFQTKKTECHWDYQAAATSQPISQPPKHAMEIDINWIGVIAQLLEILLWIFLGMMIWLLFIYGSRWLEQWRPLRINKKSTFTPTPRLLDKTPPLSGLPPAIPQHAWTLWQTGEKQAALSLLYRGALSVLNAQDGLVIQASATENECLRFVKQQQSPELTHYFSQLIQIWQQIAYAHRLPQDTEIQSLCEKWPHYFAANESTSSLIP</sequence>
<reference evidence="4 5" key="1">
    <citation type="journal article" date="2014" name="ISME J.">
        <title>Ecophysiology of Thioploca ingrica as revealed by the complete genome sequence supplemented with proteomic evidence.</title>
        <authorList>
            <person name="Kojima H."/>
            <person name="Ogura Y."/>
            <person name="Yamamoto N."/>
            <person name="Togashi T."/>
            <person name="Mori H."/>
            <person name="Watanabe T."/>
            <person name="Nemoto F."/>
            <person name="Kurokawa K."/>
            <person name="Hayashi T."/>
            <person name="Fukui M."/>
        </authorList>
    </citation>
    <scope>NUCLEOTIDE SEQUENCE [LARGE SCALE GENOMIC DNA]</scope>
</reference>
<evidence type="ECO:0000313" key="4">
    <source>
        <dbReference type="EMBL" id="BAP57153.1"/>
    </source>
</evidence>
<keyword evidence="2" id="KW-0732">Signal</keyword>
<keyword evidence="1" id="KW-1133">Transmembrane helix</keyword>
<dbReference type="HOGENOM" id="CLU_1115357_0_0_6"/>
<evidence type="ECO:0000256" key="2">
    <source>
        <dbReference type="SAM" id="SignalP"/>
    </source>
</evidence>
<dbReference type="STRING" id="40754.THII_2856"/>
<keyword evidence="1" id="KW-0812">Transmembrane</keyword>
<dbReference type="Pfam" id="PF13559">
    <property type="entry name" value="DUF4129"/>
    <property type="match status" value="1"/>
</dbReference>
<evidence type="ECO:0000313" key="5">
    <source>
        <dbReference type="Proteomes" id="UP000031623"/>
    </source>
</evidence>
<name>A0A090AG43_9GAMM</name>
<protein>
    <recommendedName>
        <fullName evidence="3">Protein-glutamine gamma-glutamyltransferase-like C-terminal domain-containing protein</fullName>
    </recommendedName>
</protein>
<evidence type="ECO:0000256" key="1">
    <source>
        <dbReference type="SAM" id="Phobius"/>
    </source>
</evidence>
<dbReference type="AlphaFoldDB" id="A0A090AG43"/>
<feature type="domain" description="Protein-glutamine gamma-glutamyltransferase-like C-terminal" evidence="3">
    <location>
        <begin position="164"/>
        <end position="234"/>
    </location>
</feature>
<feature type="chain" id="PRO_5001852806" description="Protein-glutamine gamma-glutamyltransferase-like C-terminal domain-containing protein" evidence="2">
    <location>
        <begin position="24"/>
        <end position="249"/>
    </location>
</feature>
<dbReference type="Proteomes" id="UP000031623">
    <property type="component" value="Chromosome"/>
</dbReference>
<dbReference type="InterPro" id="IPR025403">
    <property type="entry name" value="TgpA-like_C"/>
</dbReference>
<evidence type="ECO:0000259" key="3">
    <source>
        <dbReference type="Pfam" id="PF13559"/>
    </source>
</evidence>
<feature type="signal peptide" evidence="2">
    <location>
        <begin position="1"/>
        <end position="23"/>
    </location>
</feature>
<proteinExistence type="predicted"/>
<dbReference type="EMBL" id="AP014633">
    <property type="protein sequence ID" value="BAP57153.1"/>
    <property type="molecule type" value="Genomic_DNA"/>
</dbReference>
<feature type="transmembrane region" description="Helical" evidence="1">
    <location>
        <begin position="89"/>
        <end position="110"/>
    </location>
</feature>
<organism evidence="4 5">
    <name type="scientific">Thioploca ingrica</name>
    <dbReference type="NCBI Taxonomy" id="40754"/>
    <lineage>
        <taxon>Bacteria</taxon>
        <taxon>Pseudomonadati</taxon>
        <taxon>Pseudomonadota</taxon>
        <taxon>Gammaproteobacteria</taxon>
        <taxon>Thiotrichales</taxon>
        <taxon>Thiotrichaceae</taxon>
        <taxon>Thioploca</taxon>
    </lineage>
</organism>
<keyword evidence="5" id="KW-1185">Reference proteome</keyword>